<proteinExistence type="predicted"/>
<protein>
    <submittedName>
        <fullName evidence="2">Uncharacterized protein</fullName>
    </submittedName>
</protein>
<accession>A0A6A5WCG8</accession>
<name>A0A6A5WCG8_9PLEO</name>
<sequence>MDGSHPLQPVFGTLEQQSSLSCRRLSSCCASLESHCGFLESMSRSSPFGLALGPVGRSTGKASKASRRPILKSTSRSSRFNAAQQQPPQDTGKLLSFPTLTFGTNEISLAFRNSRFRRCGRCSNLLQRLFRFSRHLISPPYPSILSPPHHVDFPLSAQSPLVLRVATPIRCDEKRSLHPATLGWRL</sequence>
<dbReference type="Proteomes" id="UP000799779">
    <property type="component" value="Unassembled WGS sequence"/>
</dbReference>
<organism evidence="2 3">
    <name type="scientific">Amniculicola lignicola CBS 123094</name>
    <dbReference type="NCBI Taxonomy" id="1392246"/>
    <lineage>
        <taxon>Eukaryota</taxon>
        <taxon>Fungi</taxon>
        <taxon>Dikarya</taxon>
        <taxon>Ascomycota</taxon>
        <taxon>Pezizomycotina</taxon>
        <taxon>Dothideomycetes</taxon>
        <taxon>Pleosporomycetidae</taxon>
        <taxon>Pleosporales</taxon>
        <taxon>Amniculicolaceae</taxon>
        <taxon>Amniculicola</taxon>
    </lineage>
</organism>
<feature type="region of interest" description="Disordered" evidence="1">
    <location>
        <begin position="56"/>
        <end position="94"/>
    </location>
</feature>
<gene>
    <name evidence="2" type="ORF">P154DRAFT_577718</name>
</gene>
<evidence type="ECO:0000313" key="3">
    <source>
        <dbReference type="Proteomes" id="UP000799779"/>
    </source>
</evidence>
<evidence type="ECO:0000256" key="1">
    <source>
        <dbReference type="SAM" id="MobiDB-lite"/>
    </source>
</evidence>
<dbReference type="AlphaFoldDB" id="A0A6A5WCG8"/>
<evidence type="ECO:0000313" key="2">
    <source>
        <dbReference type="EMBL" id="KAF1998614.1"/>
    </source>
</evidence>
<feature type="compositionally biased region" description="Polar residues" evidence="1">
    <location>
        <begin position="72"/>
        <end position="89"/>
    </location>
</feature>
<reference evidence="2" key="1">
    <citation type="journal article" date="2020" name="Stud. Mycol.">
        <title>101 Dothideomycetes genomes: a test case for predicting lifestyles and emergence of pathogens.</title>
        <authorList>
            <person name="Haridas S."/>
            <person name="Albert R."/>
            <person name="Binder M."/>
            <person name="Bloem J."/>
            <person name="Labutti K."/>
            <person name="Salamov A."/>
            <person name="Andreopoulos B."/>
            <person name="Baker S."/>
            <person name="Barry K."/>
            <person name="Bills G."/>
            <person name="Bluhm B."/>
            <person name="Cannon C."/>
            <person name="Castanera R."/>
            <person name="Culley D."/>
            <person name="Daum C."/>
            <person name="Ezra D."/>
            <person name="Gonzalez J."/>
            <person name="Henrissat B."/>
            <person name="Kuo A."/>
            <person name="Liang C."/>
            <person name="Lipzen A."/>
            <person name="Lutzoni F."/>
            <person name="Magnuson J."/>
            <person name="Mondo S."/>
            <person name="Nolan M."/>
            <person name="Ohm R."/>
            <person name="Pangilinan J."/>
            <person name="Park H.-J."/>
            <person name="Ramirez L."/>
            <person name="Alfaro M."/>
            <person name="Sun H."/>
            <person name="Tritt A."/>
            <person name="Yoshinaga Y."/>
            <person name="Zwiers L.-H."/>
            <person name="Turgeon B."/>
            <person name="Goodwin S."/>
            <person name="Spatafora J."/>
            <person name="Crous P."/>
            <person name="Grigoriev I."/>
        </authorList>
    </citation>
    <scope>NUCLEOTIDE SEQUENCE</scope>
    <source>
        <strain evidence="2">CBS 123094</strain>
    </source>
</reference>
<keyword evidence="3" id="KW-1185">Reference proteome</keyword>
<dbReference type="EMBL" id="ML977602">
    <property type="protein sequence ID" value="KAF1998614.1"/>
    <property type="molecule type" value="Genomic_DNA"/>
</dbReference>